<keyword evidence="5" id="KW-1003">Cell membrane</keyword>
<keyword evidence="9" id="KW-0256">Endoplasmic reticulum</keyword>
<dbReference type="RefSeq" id="XP_033793078.1">
    <property type="nucleotide sequence ID" value="XM_033937187.1"/>
</dbReference>
<evidence type="ECO:0000256" key="8">
    <source>
        <dbReference type="ARBA" id="ARBA00022737"/>
    </source>
</evidence>
<dbReference type="CDD" id="cd08391">
    <property type="entry name" value="C2A_C2C_Synaptotagmin_like"/>
    <property type="match status" value="2"/>
</dbReference>
<evidence type="ECO:0000256" key="6">
    <source>
        <dbReference type="ARBA" id="ARBA00022692"/>
    </source>
</evidence>
<evidence type="ECO:0000256" key="14">
    <source>
        <dbReference type="ARBA" id="ARBA00023136"/>
    </source>
</evidence>
<evidence type="ECO:0000256" key="12">
    <source>
        <dbReference type="ARBA" id="ARBA00023055"/>
    </source>
</evidence>
<dbReference type="InterPro" id="IPR035892">
    <property type="entry name" value="C2_domain_sf"/>
</dbReference>
<dbReference type="GO" id="GO:0005544">
    <property type="term" value="F:calcium-dependent phospholipid binding"/>
    <property type="evidence" value="ECO:0007669"/>
    <property type="project" value="TreeGrafter"/>
</dbReference>
<keyword evidence="14 15" id="KW-0472">Membrane</keyword>
<dbReference type="GO" id="GO:0005789">
    <property type="term" value="C:endoplasmic reticulum membrane"/>
    <property type="evidence" value="ECO:0007669"/>
    <property type="project" value="UniProtKB-SubCell"/>
</dbReference>
<dbReference type="PROSITE" id="PS51847">
    <property type="entry name" value="SMP"/>
    <property type="match status" value="1"/>
</dbReference>
<dbReference type="InterPro" id="IPR000008">
    <property type="entry name" value="C2_dom"/>
</dbReference>
<keyword evidence="10" id="KW-0106">Calcium</keyword>
<evidence type="ECO:0000313" key="19">
    <source>
        <dbReference type="RefSeq" id="XP_033793078.1"/>
    </source>
</evidence>
<evidence type="ECO:0000256" key="3">
    <source>
        <dbReference type="ARBA" id="ARBA00005867"/>
    </source>
</evidence>
<gene>
    <name evidence="19" type="primary">ESYT1</name>
</gene>
<dbReference type="InterPro" id="IPR037733">
    <property type="entry name" value="Ext_Synaptotagmin_C2A"/>
</dbReference>
<dbReference type="InParanoid" id="A0A6P8QZI0"/>
<dbReference type="Proteomes" id="UP000515159">
    <property type="component" value="Chromosome 3"/>
</dbReference>
<keyword evidence="6 15" id="KW-0812">Transmembrane</keyword>
<dbReference type="GO" id="GO:0031210">
    <property type="term" value="F:phosphatidylcholine binding"/>
    <property type="evidence" value="ECO:0007669"/>
    <property type="project" value="TreeGrafter"/>
</dbReference>
<evidence type="ECO:0000256" key="10">
    <source>
        <dbReference type="ARBA" id="ARBA00022837"/>
    </source>
</evidence>
<dbReference type="CTD" id="23344"/>
<dbReference type="GO" id="GO:0008429">
    <property type="term" value="F:phosphatidylethanolamine binding"/>
    <property type="evidence" value="ECO:0007669"/>
    <property type="project" value="TreeGrafter"/>
</dbReference>
<dbReference type="AlphaFoldDB" id="A0A6P8QZI0"/>
<dbReference type="OrthoDB" id="1029639at2759"/>
<feature type="transmembrane region" description="Helical" evidence="15">
    <location>
        <begin position="28"/>
        <end position="55"/>
    </location>
</feature>
<keyword evidence="13" id="KW-0446">Lipid-binding</keyword>
<reference evidence="19" key="1">
    <citation type="submission" date="2025-08" db="UniProtKB">
        <authorList>
            <consortium name="RefSeq"/>
        </authorList>
    </citation>
    <scope>IDENTIFICATION</scope>
</reference>
<evidence type="ECO:0000256" key="7">
    <source>
        <dbReference type="ARBA" id="ARBA00022723"/>
    </source>
</evidence>
<dbReference type="Gene3D" id="2.60.40.150">
    <property type="entry name" value="C2 domain"/>
    <property type="match status" value="5"/>
</dbReference>
<proteinExistence type="inferred from homology"/>
<keyword evidence="8" id="KW-0677">Repeat</keyword>
<accession>A0A6P8QZI0</accession>
<keyword evidence="18" id="KW-1185">Reference proteome</keyword>
<evidence type="ECO:0000259" key="17">
    <source>
        <dbReference type="PROSITE" id="PS51847"/>
    </source>
</evidence>
<evidence type="ECO:0000256" key="5">
    <source>
        <dbReference type="ARBA" id="ARBA00022475"/>
    </source>
</evidence>
<dbReference type="CDD" id="cd04050">
    <property type="entry name" value="C2B_Synaptotagmin-like"/>
    <property type="match status" value="2"/>
</dbReference>
<dbReference type="PANTHER" id="PTHR45761:SF3">
    <property type="entry name" value="EXTENDED SYNAPTOTAGMIN-1"/>
    <property type="match status" value="1"/>
</dbReference>
<dbReference type="FunCoup" id="A0A6P8QZI0">
    <property type="interactions" value="1501"/>
</dbReference>
<comment type="similarity">
    <text evidence="3">Belongs to the extended synaptotagmin family.</text>
</comment>
<dbReference type="PANTHER" id="PTHR45761">
    <property type="entry name" value="EXTENDED SYNAPTOTAGMIN-LIKE PROTEIN 2, ISOFORM C"/>
    <property type="match status" value="1"/>
</dbReference>
<sequence length="1070" mass="120188">MDAQPPAAAGGSSELIAFLLSVLKSLLWLLPVYLAGSMGFSVAFVLLGLLIYLGWKGIREGKEQSFSSAQRVLATEETITAKSSFHSKAELPSWVNIADVENVEWLNKILSQMWPFLGQYLEKLLVNQIAPIIRSSNNHLQTFSFTKVNLGEKPIKVVGVKVHTEMDKKQILLDLHISYAGDVEINVEVKKFFCKAGVKGVQLHGMLRVILEPLIGDVPIVGALTLFFIRRPKMTLDWTGLTNLLDIPGLNVMSDTMVMDILAGLLVLPNRLTVPLMPNLHVAELRSPLPRGIIRIHLKEAKDLVSLDTYVKGILKGKSDPYAIVRVGTQVLTSKVIDEDLNPKWNEMYEVIVHEVPGQELEAEIFDKDPDQDDFMGRMKLDLGEVKNAGIVDNWFPLQDVKRGSVHLRLEWLSLLDSSSKLDQVIQMNKGISAKSREEPSAAFLVVYLDNAENLPLKKNKDPSPMVQLSVQDVTRESKAVLNSHSPVWEEAFHFFLQDPSRQDLDIQVKDDDRQLTLGSLTLPLNRLLGEDKLTLDQGFQLEHSGPASRIYMKIVLRILYLDAPEVCFTPQPCSFTESSGDAAEKAYIGSSVDAEPKPTKARPGAHFRDEQAVRIHLLEAENLIAKDNFMMRKGKSDPYTVIKIGGKTFRSRVIKEELNPKWQEVYEVIVNQVPGQEVEFELFDKDIDKDDFLGRCKISLPRLLNSKFIDEWLPLQEVKSGRLHVKLECLSAVSNAAELEQVLMINGLTQARNSEELSAAILSVYLDQASELPLRKGGKPPSPMAEVSVRKVSQKSKICLKTDSPDWDDTFSFLIKNPHTETMELQIKDEGSQSLGSLKLPLSQLLTAEDLSLNQWFQLTSSRPSSQVLMMVQLRILVSQIESADILALSLAASGDPLRKANIEPEISIPSPDLGISSNPDLRHRLIPSDRPELTDSPHGHIRLTLHYLDEERKLVIIVHSCRKLQATSKESPDPYVNLVLLPDKNRTSKRKTTVKKKTTNPEYNEKFEWEISQEEAKEKMLEVSVKNSISFISREREPLAKVYVDLTRLDLSEGMTQWFELKDSKGGD</sequence>
<keyword evidence="11 15" id="KW-1133">Transmembrane helix</keyword>
<dbReference type="PROSITE" id="PS50004">
    <property type="entry name" value="C2"/>
    <property type="match status" value="5"/>
</dbReference>
<protein>
    <submittedName>
        <fullName evidence="19">Extended synaptotagmin-1 isoform X1</fullName>
    </submittedName>
</protein>
<evidence type="ECO:0000256" key="2">
    <source>
        <dbReference type="ARBA" id="ARBA00004477"/>
    </source>
</evidence>
<name>A0A6P8QZI0_GEOSA</name>
<feature type="domain" description="C2" evidence="16">
    <location>
        <begin position="274"/>
        <end position="396"/>
    </location>
</feature>
<feature type="domain" description="C2" evidence="16">
    <location>
        <begin position="593"/>
        <end position="714"/>
    </location>
</feature>
<feature type="domain" description="SMP-LTD" evidence="17">
    <location>
        <begin position="99"/>
        <end position="277"/>
    </location>
</feature>
<evidence type="ECO:0000256" key="4">
    <source>
        <dbReference type="ARBA" id="ARBA00022448"/>
    </source>
</evidence>
<keyword evidence="7" id="KW-0479">Metal-binding</keyword>
<dbReference type="GO" id="GO:0006869">
    <property type="term" value="P:lipid transport"/>
    <property type="evidence" value="ECO:0007669"/>
    <property type="project" value="UniProtKB-KW"/>
</dbReference>
<organism evidence="18 19">
    <name type="scientific">Geotrypetes seraphini</name>
    <name type="common">Gaboon caecilian</name>
    <name type="synonym">Caecilia seraphini</name>
    <dbReference type="NCBI Taxonomy" id="260995"/>
    <lineage>
        <taxon>Eukaryota</taxon>
        <taxon>Metazoa</taxon>
        <taxon>Chordata</taxon>
        <taxon>Craniata</taxon>
        <taxon>Vertebrata</taxon>
        <taxon>Euteleostomi</taxon>
        <taxon>Amphibia</taxon>
        <taxon>Gymnophiona</taxon>
        <taxon>Geotrypetes</taxon>
    </lineage>
</organism>
<dbReference type="SMART" id="SM00239">
    <property type="entry name" value="C2"/>
    <property type="match status" value="5"/>
</dbReference>
<evidence type="ECO:0000256" key="9">
    <source>
        <dbReference type="ARBA" id="ARBA00022824"/>
    </source>
</evidence>
<dbReference type="KEGG" id="gsh:117357046"/>
<feature type="domain" description="C2" evidence="16">
    <location>
        <begin position="426"/>
        <end position="552"/>
    </location>
</feature>
<dbReference type="FunFam" id="2.60.40.150:FF:000025">
    <property type="entry name" value="Extended synaptotagmin 2"/>
    <property type="match status" value="2"/>
</dbReference>
<dbReference type="SUPFAM" id="SSF49562">
    <property type="entry name" value="C2 domain (Calcium/lipid-binding domain, CaLB)"/>
    <property type="match status" value="5"/>
</dbReference>
<dbReference type="GO" id="GO:0035091">
    <property type="term" value="F:phosphatidylinositol binding"/>
    <property type="evidence" value="ECO:0007669"/>
    <property type="project" value="TreeGrafter"/>
</dbReference>
<dbReference type="Pfam" id="PF00168">
    <property type="entry name" value="C2"/>
    <property type="match status" value="5"/>
</dbReference>
<feature type="domain" description="C2" evidence="16">
    <location>
        <begin position="939"/>
        <end position="1061"/>
    </location>
</feature>
<dbReference type="InterPro" id="IPR039010">
    <property type="entry name" value="Synaptotagmin_SMP"/>
</dbReference>
<dbReference type="GO" id="GO:0005886">
    <property type="term" value="C:plasma membrane"/>
    <property type="evidence" value="ECO:0007669"/>
    <property type="project" value="UniProtKB-SubCell"/>
</dbReference>
<dbReference type="InterPro" id="IPR031468">
    <property type="entry name" value="SMP_LBD"/>
</dbReference>
<keyword evidence="4" id="KW-0813">Transport</keyword>
<evidence type="ECO:0000256" key="11">
    <source>
        <dbReference type="ARBA" id="ARBA00022989"/>
    </source>
</evidence>
<dbReference type="InterPro" id="IPR037749">
    <property type="entry name" value="Ext_Synaptotagmin_C2B"/>
</dbReference>
<feature type="transmembrane region" description="Helical" evidence="15">
    <location>
        <begin position="209"/>
        <end position="229"/>
    </location>
</feature>
<dbReference type="InterPro" id="IPR051634">
    <property type="entry name" value="Extended_Synaptotagmin"/>
</dbReference>
<comment type="subcellular location">
    <subcellularLocation>
        <location evidence="1">Cell membrane</location>
        <topology evidence="1">Peripheral membrane protein</topology>
    </subcellularLocation>
    <subcellularLocation>
        <location evidence="2">Endoplasmic reticulum membrane</location>
        <topology evidence="2">Multi-pass membrane protein</topology>
    </subcellularLocation>
</comment>
<keyword evidence="12" id="KW-0445">Lipid transport</keyword>
<dbReference type="FunFam" id="2.60.40.150:FF:000093">
    <property type="entry name" value="Extended synaptotagmin 3"/>
    <property type="match status" value="1"/>
</dbReference>
<dbReference type="GeneID" id="117357046"/>
<evidence type="ECO:0000256" key="1">
    <source>
        <dbReference type="ARBA" id="ARBA00004202"/>
    </source>
</evidence>
<evidence type="ECO:0000313" key="18">
    <source>
        <dbReference type="Proteomes" id="UP000515159"/>
    </source>
</evidence>
<evidence type="ECO:0000256" key="13">
    <source>
        <dbReference type="ARBA" id="ARBA00023121"/>
    </source>
</evidence>
<evidence type="ECO:0000259" key="16">
    <source>
        <dbReference type="PROSITE" id="PS50004"/>
    </source>
</evidence>
<dbReference type="Pfam" id="PF17047">
    <property type="entry name" value="SMP_LBD"/>
    <property type="match status" value="1"/>
</dbReference>
<dbReference type="GO" id="GO:0061817">
    <property type="term" value="P:endoplasmic reticulum-plasma membrane tethering"/>
    <property type="evidence" value="ECO:0007669"/>
    <property type="project" value="InterPro"/>
</dbReference>
<feature type="domain" description="C2" evidence="16">
    <location>
        <begin position="748"/>
        <end position="862"/>
    </location>
</feature>
<dbReference type="FunFam" id="2.60.40.150:FF:000106">
    <property type="entry name" value="extended synaptotagmin-1 isoform X1"/>
    <property type="match status" value="2"/>
</dbReference>
<evidence type="ECO:0000256" key="15">
    <source>
        <dbReference type="SAM" id="Phobius"/>
    </source>
</evidence>
<dbReference type="GO" id="GO:0005509">
    <property type="term" value="F:calcium ion binding"/>
    <property type="evidence" value="ECO:0007669"/>
    <property type="project" value="TreeGrafter"/>
</dbReference>